<name>A0ABT1SIL8_9FIRM</name>
<dbReference type="Pfam" id="PF00436">
    <property type="entry name" value="SSB"/>
    <property type="match status" value="1"/>
</dbReference>
<dbReference type="Proteomes" id="UP001524435">
    <property type="component" value="Unassembled WGS sequence"/>
</dbReference>
<keyword evidence="5" id="KW-1185">Reference proteome</keyword>
<proteinExistence type="predicted"/>
<comment type="caution">
    <text evidence="4">The sequence shown here is derived from an EMBL/GenBank/DDBJ whole genome shotgun (WGS) entry which is preliminary data.</text>
</comment>
<evidence type="ECO:0000313" key="5">
    <source>
        <dbReference type="Proteomes" id="UP001524435"/>
    </source>
</evidence>
<dbReference type="GO" id="GO:0003677">
    <property type="term" value="F:DNA binding"/>
    <property type="evidence" value="ECO:0007669"/>
    <property type="project" value="UniProtKB-KW"/>
</dbReference>
<dbReference type="SUPFAM" id="SSF50249">
    <property type="entry name" value="Nucleic acid-binding proteins"/>
    <property type="match status" value="1"/>
</dbReference>
<dbReference type="InterPro" id="IPR012340">
    <property type="entry name" value="NA-bd_OB-fold"/>
</dbReference>
<evidence type="ECO:0000313" key="4">
    <source>
        <dbReference type="EMBL" id="MCQ5121048.1"/>
    </source>
</evidence>
<dbReference type="InterPro" id="IPR011344">
    <property type="entry name" value="ssDNA-bd"/>
</dbReference>
<organism evidence="4 5">
    <name type="scientific">Massilicoli timonensis</name>
    <dbReference type="NCBI Taxonomy" id="2015901"/>
    <lineage>
        <taxon>Bacteria</taxon>
        <taxon>Bacillati</taxon>
        <taxon>Bacillota</taxon>
        <taxon>Erysipelotrichia</taxon>
        <taxon>Erysipelotrichales</taxon>
        <taxon>Erysipelotrichaceae</taxon>
        <taxon>Massilicoli</taxon>
    </lineage>
</organism>
<protein>
    <recommendedName>
        <fullName evidence="2 3">Single-stranded DNA-binding protein</fullName>
    </recommendedName>
</protein>
<evidence type="ECO:0000256" key="3">
    <source>
        <dbReference type="RuleBase" id="RU000524"/>
    </source>
</evidence>
<evidence type="ECO:0000256" key="2">
    <source>
        <dbReference type="PIRNR" id="PIRNR002070"/>
    </source>
</evidence>
<gene>
    <name evidence="4" type="primary">ssb</name>
    <name evidence="4" type="ORF">NE663_02075</name>
</gene>
<reference evidence="4 5" key="1">
    <citation type="submission" date="2022-06" db="EMBL/GenBank/DDBJ databases">
        <title>Isolation of gut microbiota from human fecal samples.</title>
        <authorList>
            <person name="Pamer E.G."/>
            <person name="Barat B."/>
            <person name="Waligurski E."/>
            <person name="Medina S."/>
            <person name="Paddock L."/>
            <person name="Mostad J."/>
        </authorList>
    </citation>
    <scope>NUCLEOTIDE SEQUENCE [LARGE SCALE GENOMIC DNA]</scope>
    <source>
        <strain evidence="4 5">DFI.6.1</strain>
    </source>
</reference>
<dbReference type="PIRSF" id="PIRSF002070">
    <property type="entry name" value="SSB"/>
    <property type="match status" value="1"/>
</dbReference>
<keyword evidence="1 2" id="KW-0238">DNA-binding</keyword>
<dbReference type="PROSITE" id="PS50935">
    <property type="entry name" value="SSB"/>
    <property type="match status" value="1"/>
</dbReference>
<dbReference type="Gene3D" id="2.40.50.140">
    <property type="entry name" value="Nucleic acid-binding proteins"/>
    <property type="match status" value="1"/>
</dbReference>
<dbReference type="CDD" id="cd04496">
    <property type="entry name" value="SSB_OBF"/>
    <property type="match status" value="1"/>
</dbReference>
<dbReference type="NCBIfam" id="TIGR00621">
    <property type="entry name" value="ssb"/>
    <property type="match status" value="1"/>
</dbReference>
<sequence length="113" mass="12566">MLNSIILVGKIETLPEIKETSGGHKLATLGLLLDRPFKNMNGEYDVDHVNVTLWRGIAEMVCDLSAIGDIVGVKGRIQANSYTAKDGNTYHHLEIIAEKVSFLDKARRMNENE</sequence>
<dbReference type="RefSeq" id="WP_102267049.1">
    <property type="nucleotide sequence ID" value="NZ_CALVCM010000001.1"/>
</dbReference>
<accession>A0ABT1SIL8</accession>
<evidence type="ECO:0000256" key="1">
    <source>
        <dbReference type="ARBA" id="ARBA00023125"/>
    </source>
</evidence>
<dbReference type="EMBL" id="JANGCH010000002">
    <property type="protein sequence ID" value="MCQ5121048.1"/>
    <property type="molecule type" value="Genomic_DNA"/>
</dbReference>
<dbReference type="InterPro" id="IPR000424">
    <property type="entry name" value="Primosome_PriB/ssb"/>
</dbReference>